<dbReference type="InterPro" id="IPR011991">
    <property type="entry name" value="ArsR-like_HTH"/>
</dbReference>
<dbReference type="RefSeq" id="WP_261499786.1">
    <property type="nucleotide sequence ID" value="NZ_JAODYH010000004.1"/>
</dbReference>
<dbReference type="PANTHER" id="PTHR30136:SF24">
    <property type="entry name" value="HTH-TYPE TRANSCRIPTIONAL REPRESSOR ALLR"/>
    <property type="match status" value="1"/>
</dbReference>
<keyword evidence="2" id="KW-0238">DNA-binding</keyword>
<dbReference type="InterPro" id="IPR014757">
    <property type="entry name" value="Tscrpt_reg_IclR_C"/>
</dbReference>
<evidence type="ECO:0000259" key="5">
    <source>
        <dbReference type="PROSITE" id="PS51078"/>
    </source>
</evidence>
<dbReference type="SUPFAM" id="SSF46785">
    <property type="entry name" value="Winged helix' DNA-binding domain"/>
    <property type="match status" value="1"/>
</dbReference>
<evidence type="ECO:0000313" key="7">
    <source>
        <dbReference type="Proteomes" id="UP001525968"/>
    </source>
</evidence>
<dbReference type="EMBL" id="JAODYH010000004">
    <property type="protein sequence ID" value="MCT9810674.1"/>
    <property type="molecule type" value="Genomic_DNA"/>
</dbReference>
<dbReference type="PROSITE" id="PS51078">
    <property type="entry name" value="ICLR_ED"/>
    <property type="match status" value="1"/>
</dbReference>
<keyword evidence="3" id="KW-0804">Transcription</keyword>
<evidence type="ECO:0000256" key="2">
    <source>
        <dbReference type="ARBA" id="ARBA00023125"/>
    </source>
</evidence>
<gene>
    <name evidence="6" type="ORF">N0K08_08515</name>
</gene>
<protein>
    <submittedName>
        <fullName evidence="6">IclR family transcriptional regulator</fullName>
    </submittedName>
</protein>
<dbReference type="InterPro" id="IPR029016">
    <property type="entry name" value="GAF-like_dom_sf"/>
</dbReference>
<dbReference type="PANTHER" id="PTHR30136">
    <property type="entry name" value="HELIX-TURN-HELIX TRANSCRIPTIONAL REGULATOR, ICLR FAMILY"/>
    <property type="match status" value="1"/>
</dbReference>
<dbReference type="Gene3D" id="1.10.10.10">
    <property type="entry name" value="Winged helix-like DNA-binding domain superfamily/Winged helix DNA-binding domain"/>
    <property type="match status" value="1"/>
</dbReference>
<dbReference type="InterPro" id="IPR005471">
    <property type="entry name" value="Tscrpt_reg_IclR_N"/>
</dbReference>
<dbReference type="Pfam" id="PF01614">
    <property type="entry name" value="IclR_C"/>
    <property type="match status" value="1"/>
</dbReference>
<evidence type="ECO:0000313" key="6">
    <source>
        <dbReference type="EMBL" id="MCT9810674.1"/>
    </source>
</evidence>
<evidence type="ECO:0000259" key="4">
    <source>
        <dbReference type="PROSITE" id="PS51077"/>
    </source>
</evidence>
<reference evidence="6 7" key="1">
    <citation type="submission" date="2022-09" db="EMBL/GenBank/DDBJ databases">
        <title>Draft genome of isolate Be4.</title>
        <authorList>
            <person name="Sanchez-Castro I."/>
            <person name="Martinez-Rodriguez P."/>
            <person name="Descostes M."/>
            <person name="Merroun M."/>
        </authorList>
    </citation>
    <scope>NUCLEOTIDE SEQUENCE [LARGE SCALE GENOMIC DNA]</scope>
    <source>
        <strain evidence="6 7">Be4</strain>
    </source>
</reference>
<dbReference type="InterPro" id="IPR036388">
    <property type="entry name" value="WH-like_DNA-bd_sf"/>
</dbReference>
<dbReference type="Proteomes" id="UP001525968">
    <property type="component" value="Unassembled WGS sequence"/>
</dbReference>
<dbReference type="Gene3D" id="3.30.450.40">
    <property type="match status" value="1"/>
</dbReference>
<dbReference type="PROSITE" id="PS51077">
    <property type="entry name" value="HTH_ICLR"/>
    <property type="match status" value="1"/>
</dbReference>
<dbReference type="SMART" id="SM00346">
    <property type="entry name" value="HTH_ICLR"/>
    <property type="match status" value="1"/>
</dbReference>
<dbReference type="SUPFAM" id="SSF55781">
    <property type="entry name" value="GAF domain-like"/>
    <property type="match status" value="1"/>
</dbReference>
<dbReference type="InterPro" id="IPR036390">
    <property type="entry name" value="WH_DNA-bd_sf"/>
</dbReference>
<accession>A0ABT2PJL3</accession>
<organism evidence="6 7">
    <name type="scientific">Acidovorax bellezanensis</name>
    <dbReference type="NCBI Taxonomy" id="2976702"/>
    <lineage>
        <taxon>Bacteria</taxon>
        <taxon>Pseudomonadati</taxon>
        <taxon>Pseudomonadota</taxon>
        <taxon>Betaproteobacteria</taxon>
        <taxon>Burkholderiales</taxon>
        <taxon>Comamonadaceae</taxon>
        <taxon>Acidovorax</taxon>
    </lineage>
</organism>
<proteinExistence type="predicted"/>
<comment type="caution">
    <text evidence="6">The sequence shown here is derived from an EMBL/GenBank/DDBJ whole genome shotgun (WGS) entry which is preliminary data.</text>
</comment>
<name>A0ABT2PJL3_9BURK</name>
<dbReference type="CDD" id="cd00090">
    <property type="entry name" value="HTH_ARSR"/>
    <property type="match status" value="1"/>
</dbReference>
<feature type="domain" description="IclR-ED" evidence="5">
    <location>
        <begin position="80"/>
        <end position="256"/>
    </location>
</feature>
<feature type="domain" description="HTH iclR-type" evidence="4">
    <location>
        <begin position="17"/>
        <end position="79"/>
    </location>
</feature>
<evidence type="ECO:0000256" key="1">
    <source>
        <dbReference type="ARBA" id="ARBA00023015"/>
    </source>
</evidence>
<keyword evidence="1" id="KW-0805">Transcription regulation</keyword>
<evidence type="ECO:0000256" key="3">
    <source>
        <dbReference type="ARBA" id="ARBA00023163"/>
    </source>
</evidence>
<sequence>MAAEPSKKPKEVRVRPVPAVSRSIAILRLLGEEKPGLGVKAIADRLGLVPSTCLHILRVLVSEDLVGIDTATKRYTLAAGMISLARSVLEGGSFASQVQPGLDRLAARHGVTAMGVEVTQHQSVVVLALSKSNQPFRLHTDVGSQFSSLVSATGRLIAAQLDASPAQLKKLFAAIAWDDAPSFTTWKNEVALARQQGWALDRDNFVRGLSVVALPVFNVRGQLTHTVVAAGMSSLLNAPAVHRLVEDMRQEVQALG</sequence>
<dbReference type="Pfam" id="PF09339">
    <property type="entry name" value="HTH_IclR"/>
    <property type="match status" value="1"/>
</dbReference>
<dbReference type="InterPro" id="IPR050707">
    <property type="entry name" value="HTH_MetabolicPath_Reg"/>
</dbReference>
<keyword evidence="7" id="KW-1185">Reference proteome</keyword>